<protein>
    <recommendedName>
        <fullName evidence="7">Beta-hexosaminidase</fullName>
        <ecNumber evidence="7">3.2.1.52</ecNumber>
    </recommendedName>
</protein>
<evidence type="ECO:0000256" key="8">
    <source>
        <dbReference type="PIRSR" id="PIRSR001093-1"/>
    </source>
</evidence>
<dbReference type="GO" id="GO:0030203">
    <property type="term" value="P:glycosaminoglycan metabolic process"/>
    <property type="evidence" value="ECO:0007669"/>
    <property type="project" value="TreeGrafter"/>
</dbReference>
<dbReference type="PROSITE" id="PS51257">
    <property type="entry name" value="PROKAR_LIPOPROTEIN"/>
    <property type="match status" value="1"/>
</dbReference>
<dbReference type="Gene3D" id="3.20.20.80">
    <property type="entry name" value="Glycosidases"/>
    <property type="match status" value="1"/>
</dbReference>
<dbReference type="SUPFAM" id="SSF55545">
    <property type="entry name" value="beta-N-acetylhexosaminidase-like domain"/>
    <property type="match status" value="1"/>
</dbReference>
<dbReference type="PANTHER" id="PTHR22600:SF26">
    <property type="entry name" value="BETA-N-ACETYLHEXOSAMINIDASE"/>
    <property type="match status" value="1"/>
</dbReference>
<dbReference type="InterPro" id="IPR025705">
    <property type="entry name" value="Beta_hexosaminidase_sua/sub"/>
</dbReference>
<feature type="domain" description="Beta-hexosaminidase eukaryotic type N-terminal" evidence="11">
    <location>
        <begin position="32"/>
        <end position="151"/>
    </location>
</feature>
<evidence type="ECO:0000256" key="4">
    <source>
        <dbReference type="ARBA" id="ARBA00022801"/>
    </source>
</evidence>
<dbReference type="InterPro" id="IPR017853">
    <property type="entry name" value="GH"/>
</dbReference>
<dbReference type="SUPFAM" id="SSF51445">
    <property type="entry name" value="(Trans)glycosidases"/>
    <property type="match status" value="1"/>
</dbReference>
<name>A0A151R0K7_CAJCA</name>
<feature type="active site" description="Proton donor" evidence="8">
    <location>
        <position position="334"/>
    </location>
</feature>
<evidence type="ECO:0000256" key="1">
    <source>
        <dbReference type="ARBA" id="ARBA00001231"/>
    </source>
</evidence>
<dbReference type="EC" id="3.2.1.52" evidence="7"/>
<dbReference type="InterPro" id="IPR029018">
    <property type="entry name" value="Hex-like_dom2"/>
</dbReference>
<accession>A0A151R0K7</accession>
<dbReference type="OMA" id="KMWPRAA"/>
<keyword evidence="4 7" id="KW-0378">Hydrolase</keyword>
<dbReference type="CDD" id="cd06562">
    <property type="entry name" value="GH20_HexA_HexB-like"/>
    <property type="match status" value="1"/>
</dbReference>
<comment type="similarity">
    <text evidence="2 7">Belongs to the glycosyl hydrolase 20 family.</text>
</comment>
<feature type="chain" id="PRO_5007587652" description="Beta-hexosaminidase" evidence="9">
    <location>
        <begin position="27"/>
        <end position="554"/>
    </location>
</feature>
<dbReference type="STRING" id="3821.A0A151R0K7"/>
<evidence type="ECO:0000256" key="9">
    <source>
        <dbReference type="SAM" id="SignalP"/>
    </source>
</evidence>
<organism evidence="12 13">
    <name type="scientific">Cajanus cajan</name>
    <name type="common">Pigeon pea</name>
    <name type="synonym">Cajanus indicus</name>
    <dbReference type="NCBI Taxonomy" id="3821"/>
    <lineage>
        <taxon>Eukaryota</taxon>
        <taxon>Viridiplantae</taxon>
        <taxon>Streptophyta</taxon>
        <taxon>Embryophyta</taxon>
        <taxon>Tracheophyta</taxon>
        <taxon>Spermatophyta</taxon>
        <taxon>Magnoliopsida</taxon>
        <taxon>eudicotyledons</taxon>
        <taxon>Gunneridae</taxon>
        <taxon>Pentapetalae</taxon>
        <taxon>rosids</taxon>
        <taxon>fabids</taxon>
        <taxon>Fabales</taxon>
        <taxon>Fabaceae</taxon>
        <taxon>Papilionoideae</taxon>
        <taxon>50 kb inversion clade</taxon>
        <taxon>NPAAA clade</taxon>
        <taxon>indigoferoid/millettioid clade</taxon>
        <taxon>Phaseoleae</taxon>
        <taxon>Cajanus</taxon>
    </lineage>
</organism>
<feature type="domain" description="Glycoside hydrolase family 20 catalytic" evidence="10">
    <location>
        <begin position="171"/>
        <end position="504"/>
    </location>
</feature>
<evidence type="ECO:0000313" key="12">
    <source>
        <dbReference type="EMBL" id="KYP36148.1"/>
    </source>
</evidence>
<sequence length="554" mass="61813">MTKREPTLLLLLQLLFLLSCSCLTHSTTIINVWPKPRNLTWTPPYQATLIASTFTITTTTPHHNKHLSAAVTRIQNLVKTEHHHPLVPPGVNISTNLPPLESLTLTIVDPDAGLVHDVDESYTLSILPSLATLTANTTWGAMRGLETFSQLAWGRPTCIAVGVHVWDSPIYAHRGIMVDTSRNYYPLKDLLRTVEAMSMNKLNVFHWHVTDSHSFPLVLPSEPTLAEKGAYASHMVYSPEDVKTIVEFGLDRGVRVLPEIDSPGHTGSWALAYPDIVTCANMFWWPAEGDLLAAEPGTGHLNPLNPKTYQVLKNVIRDTTTLFPEQFYHSGADEVIPGCWKTDPTIQKYLSDGGTLSQLLEKFINNTLPFILSLNRTVVYWEDVLLDDTVHVPSTMLPKEHVILQTWNNGHNNTKKLVSSGYRTIVSSSQFYYLDCGHGDFVGNNSIYDDQNGNVKDDGGSCEEEAKLVLGGEVALWSEQADTPVLDARIWPRSCALAEALWSGNRDEKGRKRYAEATDRLNEWRSRMVSRGIGAEPIQPLWCVRNPGMCNTVQ</sequence>
<dbReference type="AlphaFoldDB" id="A0A151R0K7"/>
<dbReference type="FunFam" id="3.20.20.80:FF:000063">
    <property type="entry name" value="Beta-hexosaminidase"/>
    <property type="match status" value="1"/>
</dbReference>
<evidence type="ECO:0000259" key="10">
    <source>
        <dbReference type="Pfam" id="PF00728"/>
    </source>
</evidence>
<reference evidence="12" key="1">
    <citation type="journal article" date="2012" name="Nat. Biotechnol.">
        <title>Draft genome sequence of pigeonpea (Cajanus cajan), an orphan legume crop of resource-poor farmers.</title>
        <authorList>
            <person name="Varshney R.K."/>
            <person name="Chen W."/>
            <person name="Li Y."/>
            <person name="Bharti A.K."/>
            <person name="Saxena R.K."/>
            <person name="Schlueter J.A."/>
            <person name="Donoghue M.T."/>
            <person name="Azam S."/>
            <person name="Fan G."/>
            <person name="Whaley A.M."/>
            <person name="Farmer A.D."/>
            <person name="Sheridan J."/>
            <person name="Iwata A."/>
            <person name="Tuteja R."/>
            <person name="Penmetsa R.V."/>
            <person name="Wu W."/>
            <person name="Upadhyaya H.D."/>
            <person name="Yang S.P."/>
            <person name="Shah T."/>
            <person name="Saxena K.B."/>
            <person name="Michael T."/>
            <person name="McCombie W.R."/>
            <person name="Yang B."/>
            <person name="Zhang G."/>
            <person name="Yang H."/>
            <person name="Wang J."/>
            <person name="Spillane C."/>
            <person name="Cook D.R."/>
            <person name="May G.D."/>
            <person name="Xu X."/>
            <person name="Jackson S.A."/>
        </authorList>
    </citation>
    <scope>NUCLEOTIDE SEQUENCE [LARGE SCALE GENOMIC DNA]</scope>
</reference>
<dbReference type="Proteomes" id="UP000075243">
    <property type="component" value="Unassembled WGS sequence"/>
</dbReference>
<gene>
    <name evidence="12" type="ORF">KK1_042749</name>
</gene>
<keyword evidence="5" id="KW-0325">Glycoprotein</keyword>
<dbReference type="GO" id="GO:0005975">
    <property type="term" value="P:carbohydrate metabolic process"/>
    <property type="evidence" value="ECO:0007669"/>
    <property type="project" value="InterPro"/>
</dbReference>
<evidence type="ECO:0000256" key="7">
    <source>
        <dbReference type="PIRNR" id="PIRNR001093"/>
    </source>
</evidence>
<evidence type="ECO:0000259" key="11">
    <source>
        <dbReference type="Pfam" id="PF14845"/>
    </source>
</evidence>
<evidence type="ECO:0000256" key="5">
    <source>
        <dbReference type="ARBA" id="ARBA00023180"/>
    </source>
</evidence>
<dbReference type="InterPro" id="IPR029019">
    <property type="entry name" value="HEX_eukaryotic_N"/>
</dbReference>
<keyword evidence="6 7" id="KW-0326">Glycosidase</keyword>
<feature type="signal peptide" evidence="9">
    <location>
        <begin position="1"/>
        <end position="26"/>
    </location>
</feature>
<dbReference type="Gramene" id="C.cajan_41354.t">
    <property type="protein sequence ID" value="C.cajan_41354.t"/>
    <property type="gene ID" value="C.cajan_41354"/>
</dbReference>
<keyword evidence="13" id="KW-1185">Reference proteome</keyword>
<evidence type="ECO:0000313" key="13">
    <source>
        <dbReference type="Proteomes" id="UP000075243"/>
    </source>
</evidence>
<dbReference type="PRINTS" id="PR00738">
    <property type="entry name" value="GLHYDRLASE20"/>
</dbReference>
<dbReference type="GO" id="GO:0004563">
    <property type="term" value="F:beta-N-acetylhexosaminidase activity"/>
    <property type="evidence" value="ECO:0007669"/>
    <property type="project" value="UniProtKB-EC"/>
</dbReference>
<dbReference type="EMBL" id="KQ484261">
    <property type="protein sequence ID" value="KYP36148.1"/>
    <property type="molecule type" value="Genomic_DNA"/>
</dbReference>
<dbReference type="Pfam" id="PF00728">
    <property type="entry name" value="Glyco_hydro_20"/>
    <property type="match status" value="1"/>
</dbReference>
<dbReference type="PIRSF" id="PIRSF001093">
    <property type="entry name" value="B-hxosamndse_ab_euk"/>
    <property type="match status" value="1"/>
</dbReference>
<keyword evidence="3 9" id="KW-0732">Signal</keyword>
<dbReference type="PANTHER" id="PTHR22600">
    <property type="entry name" value="BETA-HEXOSAMINIDASE"/>
    <property type="match status" value="1"/>
</dbReference>
<proteinExistence type="inferred from homology"/>
<evidence type="ECO:0000256" key="3">
    <source>
        <dbReference type="ARBA" id="ARBA00022729"/>
    </source>
</evidence>
<comment type="catalytic activity">
    <reaction evidence="1 7">
        <text>Hydrolysis of terminal non-reducing N-acetyl-D-hexosamine residues in N-acetyl-beta-D-hexosaminides.</text>
        <dbReference type="EC" id="3.2.1.52"/>
    </reaction>
</comment>
<dbReference type="InterPro" id="IPR015883">
    <property type="entry name" value="Glyco_hydro_20_cat"/>
</dbReference>
<evidence type="ECO:0000256" key="2">
    <source>
        <dbReference type="ARBA" id="ARBA00006285"/>
    </source>
</evidence>
<dbReference type="GO" id="GO:0016020">
    <property type="term" value="C:membrane"/>
    <property type="evidence" value="ECO:0007669"/>
    <property type="project" value="TreeGrafter"/>
</dbReference>
<dbReference type="Pfam" id="PF14845">
    <property type="entry name" value="Glycohydro_20b2"/>
    <property type="match status" value="1"/>
</dbReference>
<evidence type="ECO:0000256" key="6">
    <source>
        <dbReference type="ARBA" id="ARBA00023295"/>
    </source>
</evidence>
<dbReference type="Gene3D" id="3.30.379.10">
    <property type="entry name" value="Chitobiase/beta-hexosaminidase domain 2-like"/>
    <property type="match status" value="1"/>
</dbReference>